<organism evidence="2">
    <name type="scientific">Bacteroides caccae</name>
    <dbReference type="NCBI Taxonomy" id="47678"/>
    <lineage>
        <taxon>Bacteria</taxon>
        <taxon>Pseudomonadati</taxon>
        <taxon>Bacteroidota</taxon>
        <taxon>Bacteroidia</taxon>
        <taxon>Bacteroidales</taxon>
        <taxon>Bacteroidaceae</taxon>
        <taxon>Bacteroides</taxon>
    </lineage>
</organism>
<proteinExistence type="predicted"/>
<dbReference type="EMBL" id="CACRTB010000036">
    <property type="protein sequence ID" value="VYT41179.1"/>
    <property type="molecule type" value="Genomic_DNA"/>
</dbReference>
<accession>A0A6N2WEP4</accession>
<dbReference type="AlphaFoldDB" id="A0A6N2WEP4"/>
<keyword evidence="1" id="KW-0812">Transmembrane</keyword>
<evidence type="ECO:0000313" key="2">
    <source>
        <dbReference type="EMBL" id="VYT41179.1"/>
    </source>
</evidence>
<evidence type="ECO:0000256" key="1">
    <source>
        <dbReference type="SAM" id="Phobius"/>
    </source>
</evidence>
<keyword evidence="1" id="KW-1133">Transmembrane helix</keyword>
<feature type="transmembrane region" description="Helical" evidence="1">
    <location>
        <begin position="12"/>
        <end position="30"/>
    </location>
</feature>
<keyword evidence="1" id="KW-0472">Membrane</keyword>
<reference evidence="2" key="1">
    <citation type="submission" date="2019-11" db="EMBL/GenBank/DDBJ databases">
        <authorList>
            <person name="Feng L."/>
        </authorList>
    </citation>
    <scope>NUCLEOTIDE SEQUENCE</scope>
    <source>
        <strain evidence="2">BcaccaeLFYP20</strain>
    </source>
</reference>
<sequence>MINLKIVDNIYWFLVSTFLILFNDSLVTSPNKLGVRKSRKFDFGFSGFDTYFIP</sequence>
<name>A0A6N2WEP4_9BACE</name>
<protein>
    <submittedName>
        <fullName evidence="2">Uncharacterized protein</fullName>
    </submittedName>
</protein>
<gene>
    <name evidence="2" type="ORF">BCLFYP20_03883</name>
</gene>